<feature type="domain" description="Sodium/calcium exchanger membrane region" evidence="6">
    <location>
        <begin position="2"/>
        <end position="132"/>
    </location>
</feature>
<dbReference type="InterPro" id="IPR004837">
    <property type="entry name" value="NaCa_Exmemb"/>
</dbReference>
<reference evidence="7" key="1">
    <citation type="submission" date="2021-02" db="EMBL/GenBank/DDBJ databases">
        <title>Metagenome analyses of Stigonema ocellatum DSM 106950, Chlorogloea purpurea SAG 13.99 and Gomphosphaeria aponina DSM 107014.</title>
        <authorList>
            <person name="Marter P."/>
            <person name="Huang S."/>
        </authorList>
    </citation>
    <scope>NUCLEOTIDE SEQUENCE</scope>
    <source>
        <strain evidence="7">JP213</strain>
    </source>
</reference>
<evidence type="ECO:0000256" key="1">
    <source>
        <dbReference type="ARBA" id="ARBA00004141"/>
    </source>
</evidence>
<dbReference type="GO" id="GO:0008273">
    <property type="term" value="F:calcium, potassium:sodium antiporter activity"/>
    <property type="evidence" value="ECO:0007669"/>
    <property type="project" value="TreeGrafter"/>
</dbReference>
<feature type="transmembrane region" description="Helical" evidence="5">
    <location>
        <begin position="114"/>
        <end position="133"/>
    </location>
</feature>
<feature type="transmembrane region" description="Helical" evidence="5">
    <location>
        <begin position="283"/>
        <end position="300"/>
    </location>
</feature>
<dbReference type="EMBL" id="JADQBC010000049">
    <property type="protein sequence ID" value="MBR8827970.1"/>
    <property type="molecule type" value="Genomic_DNA"/>
</dbReference>
<organism evidence="7 8">
    <name type="scientific">Gomphosphaeria aponina SAG 52.96 = DSM 107014</name>
    <dbReference type="NCBI Taxonomy" id="1521640"/>
    <lineage>
        <taxon>Bacteria</taxon>
        <taxon>Bacillati</taxon>
        <taxon>Cyanobacteriota</taxon>
        <taxon>Cyanophyceae</taxon>
        <taxon>Oscillatoriophycideae</taxon>
        <taxon>Chroococcales</taxon>
        <taxon>Gomphosphaeriaceae</taxon>
        <taxon>Gomphosphaeria</taxon>
    </lineage>
</organism>
<evidence type="ECO:0000256" key="3">
    <source>
        <dbReference type="ARBA" id="ARBA00022989"/>
    </source>
</evidence>
<comment type="subcellular location">
    <subcellularLocation>
        <location evidence="1">Membrane</location>
        <topology evidence="1">Multi-pass membrane protein</topology>
    </subcellularLocation>
</comment>
<protein>
    <submittedName>
        <fullName evidence="7">Calcium/sodium antiporter</fullName>
    </submittedName>
</protein>
<dbReference type="InterPro" id="IPR044880">
    <property type="entry name" value="NCX_ion-bd_dom_sf"/>
</dbReference>
<dbReference type="NCBIfam" id="TIGR00367">
    <property type="entry name" value="calcium/sodium antiporter"/>
    <property type="match status" value="1"/>
</dbReference>
<evidence type="ECO:0000256" key="4">
    <source>
        <dbReference type="ARBA" id="ARBA00023136"/>
    </source>
</evidence>
<feature type="transmembrane region" description="Helical" evidence="5">
    <location>
        <begin position="189"/>
        <end position="210"/>
    </location>
</feature>
<evidence type="ECO:0000313" key="8">
    <source>
        <dbReference type="Proteomes" id="UP000767446"/>
    </source>
</evidence>
<gene>
    <name evidence="7" type="ORF">DSM107014_08730</name>
</gene>
<accession>A0A941GV48</accession>
<keyword evidence="4 5" id="KW-0472">Membrane</keyword>
<dbReference type="GO" id="GO:0005262">
    <property type="term" value="F:calcium channel activity"/>
    <property type="evidence" value="ECO:0007669"/>
    <property type="project" value="TreeGrafter"/>
</dbReference>
<keyword evidence="2 5" id="KW-0812">Transmembrane</keyword>
<dbReference type="GO" id="GO:0006874">
    <property type="term" value="P:intracellular calcium ion homeostasis"/>
    <property type="evidence" value="ECO:0007669"/>
    <property type="project" value="TreeGrafter"/>
</dbReference>
<feature type="transmembrane region" description="Helical" evidence="5">
    <location>
        <begin position="55"/>
        <end position="78"/>
    </location>
</feature>
<dbReference type="AlphaFoldDB" id="A0A941GV48"/>
<sequence>MLIKASDYFTDAAEKIGVILGFNPFIVGVTIVAIGTSIPELVSSIFAVLKDSSEIVIANVVGSNIANIFLILGVAAVISGKHLAVEYDLAEVDLPLFVGSAFLLALTVRNGELYPGEAILLLLGFVVYTLYAVNSAKENEPEEDSELSEESKENPLKQTMILVVSAVFIFLGANFSIDSLVKLSEILNIGKEVIAVIALALGTSLPELFVSISAAKKGNAELAIGNVVGSNIFNAFVVMGVPGLINHLEIPETVLTDGVPVMLAGTILFFFTTQFKKVTRWEGWLFLIFYLWFVGETVKIF</sequence>
<dbReference type="Pfam" id="PF01699">
    <property type="entry name" value="Na_Ca_ex"/>
    <property type="match status" value="2"/>
</dbReference>
<name>A0A941GV48_9CHRO</name>
<feature type="domain" description="Sodium/calcium exchanger membrane region" evidence="6">
    <location>
        <begin position="159"/>
        <end position="294"/>
    </location>
</feature>
<evidence type="ECO:0000313" key="7">
    <source>
        <dbReference type="EMBL" id="MBR8827970.1"/>
    </source>
</evidence>
<dbReference type="InterPro" id="IPR004481">
    <property type="entry name" value="K/Na/Ca-exchanger"/>
</dbReference>
<keyword evidence="3 5" id="KW-1133">Transmembrane helix</keyword>
<feature type="transmembrane region" description="Helical" evidence="5">
    <location>
        <begin position="222"/>
        <end position="241"/>
    </location>
</feature>
<dbReference type="Proteomes" id="UP000767446">
    <property type="component" value="Unassembled WGS sequence"/>
</dbReference>
<dbReference type="PANTHER" id="PTHR10846">
    <property type="entry name" value="SODIUM/POTASSIUM/CALCIUM EXCHANGER"/>
    <property type="match status" value="1"/>
</dbReference>
<dbReference type="PANTHER" id="PTHR10846:SF8">
    <property type="entry name" value="INNER MEMBRANE PROTEIN YRBG"/>
    <property type="match status" value="1"/>
</dbReference>
<proteinExistence type="predicted"/>
<evidence type="ECO:0000259" key="6">
    <source>
        <dbReference type="Pfam" id="PF01699"/>
    </source>
</evidence>
<evidence type="ECO:0000256" key="2">
    <source>
        <dbReference type="ARBA" id="ARBA00022692"/>
    </source>
</evidence>
<comment type="caution">
    <text evidence="7">The sequence shown here is derived from an EMBL/GenBank/DDBJ whole genome shotgun (WGS) entry which is preliminary data.</text>
</comment>
<dbReference type="GO" id="GO:0005886">
    <property type="term" value="C:plasma membrane"/>
    <property type="evidence" value="ECO:0007669"/>
    <property type="project" value="TreeGrafter"/>
</dbReference>
<feature type="transmembrane region" description="Helical" evidence="5">
    <location>
        <begin position="159"/>
        <end position="177"/>
    </location>
</feature>
<evidence type="ECO:0000256" key="5">
    <source>
        <dbReference type="SAM" id="Phobius"/>
    </source>
</evidence>
<dbReference type="Gene3D" id="1.20.1420.30">
    <property type="entry name" value="NCX, central ion-binding region"/>
    <property type="match status" value="1"/>
</dbReference>
<feature type="transmembrane region" description="Helical" evidence="5">
    <location>
        <begin position="253"/>
        <end position="271"/>
    </location>
</feature>